<protein>
    <submittedName>
        <fullName evidence="1">Uncharacterized protein</fullName>
    </submittedName>
</protein>
<reference evidence="1 2" key="1">
    <citation type="submission" date="2024-01" db="EMBL/GenBank/DDBJ databases">
        <title>Genomic insights into the taxonomy and metabolism of the cyanobacterium Pannus brasiliensis CCIBt3594.</title>
        <authorList>
            <person name="Machado M."/>
            <person name="Botero N.B."/>
            <person name="Andreote A.P.D."/>
            <person name="Feitosa A.M.T."/>
            <person name="Popin R."/>
            <person name="Sivonen K."/>
            <person name="Fiore M.F."/>
        </authorList>
    </citation>
    <scope>NUCLEOTIDE SEQUENCE [LARGE SCALE GENOMIC DNA]</scope>
    <source>
        <strain evidence="1 2">CCIBt3594</strain>
    </source>
</reference>
<dbReference type="RefSeq" id="WP_332867294.1">
    <property type="nucleotide sequence ID" value="NZ_JBAFSM010000061.1"/>
</dbReference>
<sequence length="61" mass="7109">MNLAIARSILERERVLIPRERVKRTLTIRRSGANISLSREGILGVNFLYLAKDIRNIRKTF</sequence>
<proteinExistence type="predicted"/>
<comment type="caution">
    <text evidence="1">The sequence shown here is derived from an EMBL/GenBank/DDBJ whole genome shotgun (WGS) entry which is preliminary data.</text>
</comment>
<dbReference type="Proteomes" id="UP001328733">
    <property type="component" value="Unassembled WGS sequence"/>
</dbReference>
<accession>A0AAW9QZG5</accession>
<keyword evidence="2" id="KW-1185">Reference proteome</keyword>
<evidence type="ECO:0000313" key="1">
    <source>
        <dbReference type="EMBL" id="MEG3439816.1"/>
    </source>
</evidence>
<dbReference type="AlphaFoldDB" id="A0AAW9QZG5"/>
<gene>
    <name evidence="1" type="ORF">V0288_21995</name>
</gene>
<dbReference type="EMBL" id="JBAFSM010000061">
    <property type="protein sequence ID" value="MEG3439816.1"/>
    <property type="molecule type" value="Genomic_DNA"/>
</dbReference>
<organism evidence="1 2">
    <name type="scientific">Pannus brasiliensis CCIBt3594</name>
    <dbReference type="NCBI Taxonomy" id="1427578"/>
    <lineage>
        <taxon>Bacteria</taxon>
        <taxon>Bacillati</taxon>
        <taxon>Cyanobacteriota</taxon>
        <taxon>Cyanophyceae</taxon>
        <taxon>Oscillatoriophycideae</taxon>
        <taxon>Chroococcales</taxon>
        <taxon>Microcystaceae</taxon>
        <taxon>Pannus</taxon>
    </lineage>
</organism>
<evidence type="ECO:0000313" key="2">
    <source>
        <dbReference type="Proteomes" id="UP001328733"/>
    </source>
</evidence>
<name>A0AAW9QZG5_9CHRO</name>